<organism evidence="2 3">
    <name type="scientific">Botryosphaeria dothidea</name>
    <dbReference type="NCBI Taxonomy" id="55169"/>
    <lineage>
        <taxon>Eukaryota</taxon>
        <taxon>Fungi</taxon>
        <taxon>Dikarya</taxon>
        <taxon>Ascomycota</taxon>
        <taxon>Pezizomycotina</taxon>
        <taxon>Dothideomycetes</taxon>
        <taxon>Dothideomycetes incertae sedis</taxon>
        <taxon>Botryosphaeriales</taxon>
        <taxon>Botryosphaeriaceae</taxon>
        <taxon>Botryosphaeria</taxon>
    </lineage>
</organism>
<evidence type="ECO:0000256" key="1">
    <source>
        <dbReference type="SAM" id="MobiDB-lite"/>
    </source>
</evidence>
<dbReference type="Proteomes" id="UP000572817">
    <property type="component" value="Unassembled WGS sequence"/>
</dbReference>
<dbReference type="EMBL" id="WWBZ02000051">
    <property type="protein sequence ID" value="KAF4303751.1"/>
    <property type="molecule type" value="Genomic_DNA"/>
</dbReference>
<feature type="region of interest" description="Disordered" evidence="1">
    <location>
        <begin position="85"/>
        <end position="110"/>
    </location>
</feature>
<dbReference type="AlphaFoldDB" id="A0A8H4IME2"/>
<accession>A0A8H4IME2</accession>
<feature type="compositionally biased region" description="Low complexity" evidence="1">
    <location>
        <begin position="85"/>
        <end position="102"/>
    </location>
</feature>
<keyword evidence="3" id="KW-1185">Reference proteome</keyword>
<sequence length="248" mass="27147">MWSSRFSSSVPPSLGSWSATFTTNNVFSASAPPAAVAPTNRHHHFNDDDDEEEEEEEEDDDDDNLPDAPPLFSFASFGPSVPFISGGGSVSSSTTTTVASTLGKRKRGPIPRPVLTARLRVPTWTPSSAVWTVGGGSRLGAYWQGGRDGEYERRTKRRRVVEPFLTEKLEGLWEGLYGRGVWVEVDEEEGEERGKGGESMGALGQWARARKVVKMVVGTTSEDLEMSLLNSQVLQAVLREVLRVFGDL</sequence>
<comment type="caution">
    <text evidence="2">The sequence shown here is derived from an EMBL/GenBank/DDBJ whole genome shotgun (WGS) entry which is preliminary data.</text>
</comment>
<evidence type="ECO:0000313" key="3">
    <source>
        <dbReference type="Proteomes" id="UP000572817"/>
    </source>
</evidence>
<name>A0A8H4IME2_9PEZI</name>
<reference evidence="2" key="1">
    <citation type="submission" date="2020-04" db="EMBL/GenBank/DDBJ databases">
        <title>Genome Assembly and Annotation of Botryosphaeria dothidea sdau 11-99, a Latent Pathogen of Apple Fruit Ring Rot in China.</title>
        <authorList>
            <person name="Yu C."/>
            <person name="Diao Y."/>
            <person name="Lu Q."/>
            <person name="Zhao J."/>
            <person name="Cui S."/>
            <person name="Peng C."/>
            <person name="He B."/>
            <person name="Liu H."/>
        </authorList>
    </citation>
    <scope>NUCLEOTIDE SEQUENCE [LARGE SCALE GENOMIC DNA]</scope>
    <source>
        <strain evidence="2">Sdau11-99</strain>
    </source>
</reference>
<proteinExistence type="predicted"/>
<feature type="compositionally biased region" description="Acidic residues" evidence="1">
    <location>
        <begin position="47"/>
        <end position="65"/>
    </location>
</feature>
<evidence type="ECO:0000313" key="2">
    <source>
        <dbReference type="EMBL" id="KAF4303751.1"/>
    </source>
</evidence>
<protein>
    <submittedName>
        <fullName evidence="2">Uncharacterized protein</fullName>
    </submittedName>
</protein>
<gene>
    <name evidence="2" type="ORF">GTA08_BOTSDO08065</name>
</gene>
<feature type="region of interest" description="Disordered" evidence="1">
    <location>
        <begin position="30"/>
        <end position="71"/>
    </location>
</feature>